<dbReference type="SUPFAM" id="SSF101967">
    <property type="entry name" value="Adhesin YadA, collagen-binding domain"/>
    <property type="match status" value="7"/>
</dbReference>
<keyword evidence="9 12" id="KW-0472">Membrane</keyword>
<proteinExistence type="inferred from homology"/>
<dbReference type="InterPro" id="IPR008640">
    <property type="entry name" value="Adhesin_Head_dom"/>
</dbReference>
<dbReference type="InterPro" id="IPR045584">
    <property type="entry name" value="Pilin-like"/>
</dbReference>
<evidence type="ECO:0000259" key="15">
    <source>
        <dbReference type="Pfam" id="PF05662"/>
    </source>
</evidence>
<keyword evidence="10" id="KW-0998">Cell outer membrane</keyword>
<name>A0A833PU78_BURL3</name>
<feature type="domain" description="Trimeric autotransporter adhesin YadA-like stalk" evidence="15">
    <location>
        <begin position="417"/>
        <end position="459"/>
    </location>
</feature>
<dbReference type="Gene3D" id="2.150.10.10">
    <property type="entry name" value="Serralysin-like metalloprotease, C-terminal"/>
    <property type="match status" value="5"/>
</dbReference>
<feature type="domain" description="Trimeric autotransporter adhesin YadA-like head" evidence="14">
    <location>
        <begin position="115"/>
        <end position="138"/>
    </location>
</feature>
<evidence type="ECO:0000256" key="6">
    <source>
        <dbReference type="ARBA" id="ARBA00022692"/>
    </source>
</evidence>
<feature type="domain" description="Trimeric autotransporter adhesin YadA-like C-terminal membrane anchor" evidence="13">
    <location>
        <begin position="1051"/>
        <end position="1111"/>
    </location>
</feature>
<evidence type="ECO:0000256" key="1">
    <source>
        <dbReference type="ARBA" id="ARBA00004241"/>
    </source>
</evidence>
<keyword evidence="7" id="KW-0732">Signal</keyword>
<gene>
    <name evidence="17" type="primary">upaG_1</name>
    <name evidence="17" type="ORF">GAK33_04136</name>
</gene>
<keyword evidence="4" id="KW-0813">Transport</keyword>
<dbReference type="Gene3D" id="2.20.70.140">
    <property type="match status" value="3"/>
</dbReference>
<evidence type="ECO:0000313" key="18">
    <source>
        <dbReference type="Proteomes" id="UP000467522"/>
    </source>
</evidence>
<organism evidence="17 18">
    <name type="scientific">Burkholderia lata (strain ATCC 17760 / DSM 23089 / LMG 22485 / NCIMB 9086 / R18194 / 383)</name>
    <dbReference type="NCBI Taxonomy" id="482957"/>
    <lineage>
        <taxon>Bacteria</taxon>
        <taxon>Pseudomonadati</taxon>
        <taxon>Pseudomonadota</taxon>
        <taxon>Betaproteobacteria</taxon>
        <taxon>Burkholderiales</taxon>
        <taxon>Burkholderiaceae</taxon>
        <taxon>Burkholderia</taxon>
        <taxon>Burkholderia cepacia complex</taxon>
    </lineage>
</organism>
<evidence type="ECO:0000256" key="3">
    <source>
        <dbReference type="ARBA" id="ARBA00005848"/>
    </source>
</evidence>
<evidence type="ECO:0000256" key="10">
    <source>
        <dbReference type="ARBA" id="ARBA00023237"/>
    </source>
</evidence>
<dbReference type="InterPro" id="IPR024973">
    <property type="entry name" value="ESPR"/>
</dbReference>
<dbReference type="Gene3D" id="6.20.50.100">
    <property type="match status" value="1"/>
</dbReference>
<protein>
    <submittedName>
        <fullName evidence="17">Autotransporter adhesin UpaG</fullName>
    </submittedName>
</protein>
<keyword evidence="5" id="KW-1134">Transmembrane beta strand</keyword>
<dbReference type="Pfam" id="PF13018">
    <property type="entry name" value="ESPR"/>
    <property type="match status" value="1"/>
</dbReference>
<comment type="caution">
    <text evidence="17">The sequence shown here is derived from an EMBL/GenBank/DDBJ whole genome shotgun (WGS) entry which is preliminary data.</text>
</comment>
<dbReference type="GO" id="GO:0009279">
    <property type="term" value="C:cell outer membrane"/>
    <property type="evidence" value="ECO:0007669"/>
    <property type="project" value="UniProtKB-SubCell"/>
</dbReference>
<feature type="domain" description="Trimeric autotransporter adhesin YadA-like stalk" evidence="15">
    <location>
        <begin position="683"/>
        <end position="722"/>
    </location>
</feature>
<dbReference type="CDD" id="cd12820">
    <property type="entry name" value="LbR_YadA-like"/>
    <property type="match status" value="1"/>
</dbReference>
<dbReference type="Gene3D" id="1.20.5.170">
    <property type="match status" value="2"/>
</dbReference>
<feature type="transmembrane region" description="Helical" evidence="12">
    <location>
        <begin position="38"/>
        <end position="54"/>
    </location>
</feature>
<comment type="similarity">
    <text evidence="3">Belongs to the autotransporter-2 (AT-2) (TC 1.B.40) family.</text>
</comment>
<dbReference type="Pfam" id="PF03895">
    <property type="entry name" value="YadA_anchor"/>
    <property type="match status" value="1"/>
</dbReference>
<evidence type="ECO:0000256" key="9">
    <source>
        <dbReference type="ARBA" id="ARBA00023136"/>
    </source>
</evidence>
<reference evidence="18" key="1">
    <citation type="journal article" date="2020" name="MBio">
        <title>Horizontal gene transfer to a defensive symbiont with a reduced genome amongst a multipartite beetle microbiome.</title>
        <authorList>
            <person name="Waterworth S.C."/>
            <person name="Florez L.V."/>
            <person name="Rees E.R."/>
            <person name="Hertweck C."/>
            <person name="Kaltenpoth M."/>
            <person name="Kwan J.C."/>
        </authorList>
    </citation>
    <scope>NUCLEOTIDE SEQUENCE [LARGE SCALE GENOMIC DNA]</scope>
</reference>
<feature type="domain" description="Trimeric autotransporter adhesin YadA-like stalk" evidence="15">
    <location>
        <begin position="868"/>
        <end position="905"/>
    </location>
</feature>
<feature type="domain" description="ESPR" evidence="16">
    <location>
        <begin position="1"/>
        <end position="48"/>
    </location>
</feature>
<dbReference type="Gene3D" id="3.30.1300.30">
    <property type="entry name" value="GSPII I/J protein-like"/>
    <property type="match status" value="1"/>
</dbReference>
<evidence type="ECO:0000256" key="11">
    <source>
        <dbReference type="SAM" id="MobiDB-lite"/>
    </source>
</evidence>
<accession>A0A833PU78</accession>
<evidence type="ECO:0000256" key="5">
    <source>
        <dbReference type="ARBA" id="ARBA00022452"/>
    </source>
</evidence>
<sequence length="1111" mass="106837">MNKTYRTIWSESSGAWVAVSELAGAAGKSSRSARKSQLALVLLAGAGLLSPYAANAQYTALGSGGVATGNGSLAIGGGVLYPDTANGANATAIGAGTSAAGIGAAALGGSSSAVADHSTAVGYGSTASALNAFAAGGGVATAANAAAIGYSVTASALNAVAMGNTATAAGGASLAVGQNVSAIQTLDTALGANSVANSGTGGQAALAIGVQSSATATAATAIGLQATASGLQSFAIGSFNAALGDLSVAIGNASNAEGYGAFAMGTGANALGEESIAFGANAIAYSTNSIALGQSQVWGANGIAAGTDNYVLGDNSGAFGNSNNLGTPRGDPGTANIPTGSYAIGNNNTVTANNAFVLGNGVTIPDGLDGAVALGNASTVAAPHPTSTGSINGMTYNYAGGDPTSVVSVGASGAERQITNVAAGQVTSTSTDAINGSQLYATNQSISAANSAGLNFTDAAGNVVHENLGGTLPIIGATTAVAGMALDSTVPTAGTYSAKNVQTVADPTTGKVQVQIADNPNFTSVTTGDTVMNITGVTVNGGANGPVSLTGAGLNNGGNTITNVAAGVSGTDAVNVNQLNTVSAAANAGWDVSAQGANATNVGPNSTTGTKVDLNNTDGNIVVSKTATSNDVTFNLSNDVNVANSVTVGGPGGTSVTSSGVTTGGGTGPSLTTSGINAANTTITNVAPGAVNSTSTDGVNGSQLYQVQLQIPGQWVGGGNTTYQMGNPANGPVTITNVAAGKNPTDAVNVSQLTNVQNSISDQGLNFTDAAGNVVHENLGGTLPIIGATTAVAGVTLDTSTPTSGSYSARNVQSVADPVTGKVQLQIADNPVFSSVTTGNTLLNGNGLTITGGPSVTLMGIDAGGMTITGVAPGVNGTDAVNVNQLTALQSKVDSLGSTVATDIGGGSTYNTSTGAVSAPVNNTNTPAQAPSDKWVTGNPTTYVPPVASGTNSTAVGSGAVSSGSNSVAIGNNSNDGGRSNVVSVGAPGAERQISNVAAGTQLTDAVNVGQLNNAMSQTQQQFTQLGNVVDGYHKDAMAGTAAAMAMANLPQAYLPGRSMASAAVATTGGQSSVAVGVSSLSDNGKWVIKVSGSGNTRGQFGVAAGAGFHW</sequence>
<feature type="domain" description="Trimeric autotransporter adhesin YadA-like stalk" evidence="15">
    <location>
        <begin position="735"/>
        <end position="773"/>
    </location>
</feature>
<dbReference type="Pfam" id="PF05662">
    <property type="entry name" value="YadA_stalk"/>
    <property type="match status" value="6"/>
</dbReference>
<feature type="region of interest" description="Disordered" evidence="11">
    <location>
        <begin position="919"/>
        <end position="939"/>
    </location>
</feature>
<feature type="domain" description="Trimeric autotransporter adhesin YadA-like head" evidence="14">
    <location>
        <begin position="214"/>
        <end position="239"/>
    </location>
</feature>
<dbReference type="Proteomes" id="UP000467522">
    <property type="component" value="Unassembled WGS sequence"/>
</dbReference>
<feature type="domain" description="Trimeric autotransporter adhesin YadA-like head" evidence="14">
    <location>
        <begin position="242"/>
        <end position="268"/>
    </location>
</feature>
<keyword evidence="8" id="KW-0653">Protein transport</keyword>
<evidence type="ECO:0000256" key="8">
    <source>
        <dbReference type="ARBA" id="ARBA00022927"/>
    </source>
</evidence>
<evidence type="ECO:0000313" key="17">
    <source>
        <dbReference type="EMBL" id="KAF1036133.1"/>
    </source>
</evidence>
<dbReference type="AlphaFoldDB" id="A0A833PU78"/>
<dbReference type="GO" id="GO:0015031">
    <property type="term" value="P:protein transport"/>
    <property type="evidence" value="ECO:0007669"/>
    <property type="project" value="UniProtKB-KW"/>
</dbReference>
<evidence type="ECO:0000256" key="2">
    <source>
        <dbReference type="ARBA" id="ARBA00004442"/>
    </source>
</evidence>
<evidence type="ECO:0000259" key="16">
    <source>
        <dbReference type="Pfam" id="PF13018"/>
    </source>
</evidence>
<feature type="domain" description="Trimeric autotransporter adhesin YadA-like head" evidence="14">
    <location>
        <begin position="270"/>
        <end position="294"/>
    </location>
</feature>
<dbReference type="InterPro" id="IPR005594">
    <property type="entry name" value="YadA_C"/>
</dbReference>
<keyword evidence="6 12" id="KW-0812">Transmembrane</keyword>
<evidence type="ECO:0000256" key="4">
    <source>
        <dbReference type="ARBA" id="ARBA00022448"/>
    </source>
</evidence>
<keyword evidence="12" id="KW-1133">Transmembrane helix</keyword>
<comment type="subcellular location">
    <subcellularLocation>
        <location evidence="2">Cell outer membrane</location>
    </subcellularLocation>
    <subcellularLocation>
        <location evidence="1">Cell surface</location>
    </subcellularLocation>
</comment>
<feature type="compositionally biased region" description="Polar residues" evidence="11">
    <location>
        <begin position="919"/>
        <end position="929"/>
    </location>
</feature>
<feature type="domain" description="Trimeric autotransporter adhesin YadA-like head" evidence="14">
    <location>
        <begin position="154"/>
        <end position="179"/>
    </location>
</feature>
<feature type="domain" description="Trimeric autotransporter adhesin YadA-like stalk" evidence="15">
    <location>
        <begin position="993"/>
        <end position="1033"/>
    </location>
</feature>
<dbReference type="InterPro" id="IPR008635">
    <property type="entry name" value="Coiled_stalk_dom"/>
</dbReference>
<feature type="domain" description="Trimeric autotransporter adhesin YadA-like head" evidence="14">
    <location>
        <begin position="948"/>
        <end position="974"/>
    </location>
</feature>
<feature type="domain" description="Trimeric autotransporter adhesin YadA-like stalk" evidence="15">
    <location>
        <begin position="561"/>
        <end position="601"/>
    </location>
</feature>
<evidence type="ECO:0000259" key="13">
    <source>
        <dbReference type="Pfam" id="PF03895"/>
    </source>
</evidence>
<feature type="domain" description="Trimeric autotransporter adhesin YadA-like head" evidence="14">
    <location>
        <begin position="339"/>
        <end position="361"/>
    </location>
</feature>
<dbReference type="EMBL" id="WNDV01000013">
    <property type="protein sequence ID" value="KAF1036133.1"/>
    <property type="molecule type" value="Genomic_DNA"/>
</dbReference>
<dbReference type="GO" id="GO:0009986">
    <property type="term" value="C:cell surface"/>
    <property type="evidence" value="ECO:0007669"/>
    <property type="project" value="UniProtKB-SubCell"/>
</dbReference>
<evidence type="ECO:0000259" key="14">
    <source>
        <dbReference type="Pfam" id="PF05658"/>
    </source>
</evidence>
<evidence type="ECO:0000256" key="7">
    <source>
        <dbReference type="ARBA" id="ARBA00022729"/>
    </source>
</evidence>
<dbReference type="InterPro" id="IPR011049">
    <property type="entry name" value="Serralysin-like_metalloprot_C"/>
</dbReference>
<dbReference type="Pfam" id="PF05658">
    <property type="entry name" value="YadA_head"/>
    <property type="match status" value="7"/>
</dbReference>
<dbReference type="SUPFAM" id="SSF54523">
    <property type="entry name" value="Pili subunits"/>
    <property type="match status" value="1"/>
</dbReference>
<evidence type="ECO:0000256" key="12">
    <source>
        <dbReference type="SAM" id="Phobius"/>
    </source>
</evidence>